<comment type="subunit">
    <text evidence="7">Component of the endosomal sorting complex required for transport II (ESCRT-II).</text>
</comment>
<dbReference type="InterPro" id="IPR021648">
    <property type="entry name" value="GLUE_dom"/>
</dbReference>
<dbReference type="PANTHER" id="PTHR13128">
    <property type="entry name" value="VACUOLAR PROTEIN-SORTING-ASSOCIATED PROTEIN 36"/>
    <property type="match status" value="1"/>
</dbReference>
<sequence length="429" mass="47806">MDRLEYDDPILHPKEDEIAKLRNVKIYDGDAKSATFENGELIATSHRLVYVQSGSSHGLSLRLHYLVYVEEEKSSGFGFSRSKKLLLHLSEPLPGKPPGPVDRSSCSFIRLSFKDGYDSSFPNNLSAALQKKKWETAPITSTSLPEAPPLVQVKIQTGQQNKIFPYLSFPQLPGRQLRAGIVGIERQIQAKHKATDDSISLAFEDLNKLMSMAKDMVLLSKSISDKIKVNLNPIICWALLNFLALQEKQGEISDDETVQFKSYLLSLGIDDPVTRDNSRSESQYHQNLARQISSALQDQIKEIGGMMTLPEAYCRVNRARGLELLSPEDMLKACQIMASLGLPVTLKVFDSGVKVLHLSTHNDQNIIKTTAEAIEESGSYTAEELAQVLGMSVLLAKERLLITEKAGRACRDDSIEGLRFYPNLLLEKN</sequence>
<dbReference type="AlphaFoldDB" id="A0A8S1BSY2"/>
<dbReference type="FunFam" id="1.10.10.10:FF:000416">
    <property type="entry name" value="Vacuolar protein-sorting-associated protein 36"/>
    <property type="match status" value="1"/>
</dbReference>
<evidence type="ECO:0000256" key="5">
    <source>
        <dbReference type="ARBA" id="ARBA00022927"/>
    </source>
</evidence>
<keyword evidence="10" id="KW-1185">Reference proteome</keyword>
<keyword evidence="3 7" id="KW-0813">Transport</keyword>
<evidence type="ECO:0000256" key="2">
    <source>
        <dbReference type="ARBA" id="ARBA00017953"/>
    </source>
</evidence>
<evidence type="ECO:0000256" key="7">
    <source>
        <dbReference type="RuleBase" id="RU367095"/>
    </source>
</evidence>
<dbReference type="SUPFAM" id="SSF50729">
    <property type="entry name" value="PH domain-like"/>
    <property type="match status" value="1"/>
</dbReference>
<dbReference type="EMBL" id="CADEPI010000001">
    <property type="protein sequence ID" value="CAB3359403.1"/>
    <property type="molecule type" value="Genomic_DNA"/>
</dbReference>
<dbReference type="InterPro" id="IPR011993">
    <property type="entry name" value="PH-like_dom_sf"/>
</dbReference>
<dbReference type="SUPFAM" id="SSF46785">
    <property type="entry name" value="Winged helix' DNA-binding domain"/>
    <property type="match status" value="2"/>
</dbReference>
<dbReference type="Proteomes" id="UP000494165">
    <property type="component" value="Unassembled WGS sequence"/>
</dbReference>
<evidence type="ECO:0000256" key="1">
    <source>
        <dbReference type="ARBA" id="ARBA00009697"/>
    </source>
</evidence>
<dbReference type="GO" id="GO:0000814">
    <property type="term" value="C:ESCRT II complex"/>
    <property type="evidence" value="ECO:0007669"/>
    <property type="project" value="UniProtKB-UniRule"/>
</dbReference>
<dbReference type="PANTHER" id="PTHR13128:SF12">
    <property type="entry name" value="VACUOLAR PROTEIN-SORTING-ASSOCIATED PROTEIN 36"/>
    <property type="match status" value="1"/>
</dbReference>
<dbReference type="Gene3D" id="2.30.29.30">
    <property type="entry name" value="Pleckstrin-homology domain (PH domain)/Phosphotyrosine-binding domain (PTB)"/>
    <property type="match status" value="1"/>
</dbReference>
<keyword evidence="4 7" id="KW-0963">Cytoplasm</keyword>
<keyword evidence="7" id="KW-0967">Endosome</keyword>
<evidence type="ECO:0000256" key="4">
    <source>
        <dbReference type="ARBA" id="ARBA00022490"/>
    </source>
</evidence>
<protein>
    <recommendedName>
        <fullName evidence="2 7">Vacuolar protein-sorting-associated protein 36</fullName>
    </recommendedName>
    <alternativeName>
        <fullName evidence="6 7">ESCRT-II complex subunit VPS36</fullName>
    </alternativeName>
</protein>
<dbReference type="GO" id="GO:0043328">
    <property type="term" value="P:protein transport to vacuole involved in ubiquitin-dependent protein catabolic process via the multivesicular body sorting pathway"/>
    <property type="evidence" value="ECO:0007669"/>
    <property type="project" value="UniProtKB-UniRule"/>
</dbReference>
<comment type="caution">
    <text evidence="9">The sequence shown here is derived from an EMBL/GenBank/DDBJ whole genome shotgun (WGS) entry which is preliminary data.</text>
</comment>
<dbReference type="Pfam" id="PF11605">
    <property type="entry name" value="Vps36_ESCRT-II"/>
    <property type="match status" value="1"/>
</dbReference>
<dbReference type="OrthoDB" id="271448at2759"/>
<proteinExistence type="inferred from homology"/>
<dbReference type="InterPro" id="IPR040608">
    <property type="entry name" value="Snf8/Vps36"/>
</dbReference>
<accession>A0A8S1BSY2</accession>
<evidence type="ECO:0000256" key="3">
    <source>
        <dbReference type="ARBA" id="ARBA00022448"/>
    </source>
</evidence>
<gene>
    <name evidence="9" type="ORF">CLODIP_2_CD05288</name>
</gene>
<comment type="similarity">
    <text evidence="1 7">Belongs to the VPS36 family.</text>
</comment>
<dbReference type="PROSITE" id="PS51495">
    <property type="entry name" value="GLUE"/>
    <property type="match status" value="1"/>
</dbReference>
<dbReference type="InterPro" id="IPR036390">
    <property type="entry name" value="WH_DNA-bd_sf"/>
</dbReference>
<dbReference type="InterPro" id="IPR036388">
    <property type="entry name" value="WH-like_DNA-bd_sf"/>
</dbReference>
<evidence type="ECO:0000256" key="6">
    <source>
        <dbReference type="ARBA" id="ARBA00030114"/>
    </source>
</evidence>
<evidence type="ECO:0000313" key="9">
    <source>
        <dbReference type="EMBL" id="CAB3359403.1"/>
    </source>
</evidence>
<dbReference type="FunFam" id="1.10.10.10:FF:000170">
    <property type="entry name" value="Vacuolar protein-sorting-associated protein 36"/>
    <property type="match status" value="1"/>
</dbReference>
<name>A0A8S1BSY2_9INSE</name>
<reference evidence="9 10" key="1">
    <citation type="submission" date="2020-04" db="EMBL/GenBank/DDBJ databases">
        <authorList>
            <person name="Alioto T."/>
            <person name="Alioto T."/>
            <person name="Gomez Garrido J."/>
        </authorList>
    </citation>
    <scope>NUCLEOTIDE SEQUENCE [LARGE SCALE GENOMIC DNA]</scope>
</reference>
<comment type="subcellular location">
    <subcellularLocation>
        <location evidence="7">Cytoplasm</location>
    </subcellularLocation>
    <subcellularLocation>
        <location evidence="7">Endosome</location>
    </subcellularLocation>
</comment>
<organism evidence="9 10">
    <name type="scientific">Cloeon dipterum</name>
    <dbReference type="NCBI Taxonomy" id="197152"/>
    <lineage>
        <taxon>Eukaryota</taxon>
        <taxon>Metazoa</taxon>
        <taxon>Ecdysozoa</taxon>
        <taxon>Arthropoda</taxon>
        <taxon>Hexapoda</taxon>
        <taxon>Insecta</taxon>
        <taxon>Pterygota</taxon>
        <taxon>Palaeoptera</taxon>
        <taxon>Ephemeroptera</taxon>
        <taxon>Pisciforma</taxon>
        <taxon>Baetidae</taxon>
        <taxon>Cloeon</taxon>
    </lineage>
</organism>
<dbReference type="Pfam" id="PF04157">
    <property type="entry name" value="EAP30"/>
    <property type="match status" value="1"/>
</dbReference>
<dbReference type="Gene3D" id="6.10.140.260">
    <property type="match status" value="1"/>
</dbReference>
<dbReference type="GO" id="GO:0032266">
    <property type="term" value="F:phosphatidylinositol-3-phosphate binding"/>
    <property type="evidence" value="ECO:0007669"/>
    <property type="project" value="UniProtKB-UniRule"/>
</dbReference>
<feature type="domain" description="GLUE N-terminal" evidence="8">
    <location>
        <begin position="1"/>
        <end position="141"/>
    </location>
</feature>
<dbReference type="InterPro" id="IPR037855">
    <property type="entry name" value="Vps36"/>
</dbReference>
<dbReference type="GO" id="GO:0043130">
    <property type="term" value="F:ubiquitin binding"/>
    <property type="evidence" value="ECO:0007669"/>
    <property type="project" value="UniProtKB-UniRule"/>
</dbReference>
<keyword evidence="5 7" id="KW-0653">Protein transport</keyword>
<dbReference type="GO" id="GO:0031902">
    <property type="term" value="C:late endosome membrane"/>
    <property type="evidence" value="ECO:0007669"/>
    <property type="project" value="UniProtKB-UniRule"/>
</dbReference>
<dbReference type="Gene3D" id="1.10.10.10">
    <property type="entry name" value="Winged helix-like DNA-binding domain superfamily/Winged helix DNA-binding domain"/>
    <property type="match status" value="2"/>
</dbReference>
<evidence type="ECO:0000313" key="10">
    <source>
        <dbReference type="Proteomes" id="UP000494165"/>
    </source>
</evidence>
<comment type="function">
    <text evidence="7">Component of the ESCRT-II complex (endosomal sorting complex required for transport II), which is required for multivesicular body (MVB) formation and sorting of endosomal cargo proteins into MVBs.</text>
</comment>
<evidence type="ECO:0000259" key="8">
    <source>
        <dbReference type="PROSITE" id="PS51495"/>
    </source>
</evidence>